<dbReference type="Pfam" id="PF00620">
    <property type="entry name" value="RhoGAP"/>
    <property type="match status" value="1"/>
</dbReference>
<evidence type="ECO:0000259" key="1">
    <source>
        <dbReference type="PROSITE" id="PS50238"/>
    </source>
</evidence>
<evidence type="ECO:0000313" key="3">
    <source>
        <dbReference type="Proteomes" id="UP000054560"/>
    </source>
</evidence>
<accession>A0A0L0F499</accession>
<dbReference type="InterPro" id="IPR000198">
    <property type="entry name" value="RhoGAP_dom"/>
</dbReference>
<dbReference type="SUPFAM" id="SSF48350">
    <property type="entry name" value="GTPase activation domain, GAP"/>
    <property type="match status" value="1"/>
</dbReference>
<evidence type="ECO:0000313" key="2">
    <source>
        <dbReference type="EMBL" id="KNC71441.1"/>
    </source>
</evidence>
<gene>
    <name evidence="2" type="ORF">SARC_16018</name>
</gene>
<dbReference type="Gene3D" id="1.10.555.10">
    <property type="entry name" value="Rho GTPase activation protein"/>
    <property type="match status" value="1"/>
</dbReference>
<dbReference type="SMART" id="SM00324">
    <property type="entry name" value="RhoGAP"/>
    <property type="match status" value="1"/>
</dbReference>
<feature type="domain" description="Rho-GAP" evidence="1">
    <location>
        <begin position="1"/>
        <end position="124"/>
    </location>
</feature>
<dbReference type="GO" id="GO:0007165">
    <property type="term" value="P:signal transduction"/>
    <property type="evidence" value="ECO:0007669"/>
    <property type="project" value="InterPro"/>
</dbReference>
<dbReference type="EMBL" id="KQ248803">
    <property type="protein sequence ID" value="KNC71441.1"/>
    <property type="molecule type" value="Genomic_DNA"/>
</dbReference>
<dbReference type="AlphaFoldDB" id="A0A0L0F499"/>
<sequence>MLAQSSKFPSLRLPWLLPVLCDQLIKRDGLATEGIFRVPGDSEHVGRLKCMIDEHHYDEKVNDPNIPASLLKMWFRELLEPLVPDELYDVCLDFCDDEARCIDIVDELPDENRHVLKYIINFLQ</sequence>
<dbReference type="STRING" id="667725.A0A0L0F499"/>
<reference evidence="2 3" key="1">
    <citation type="submission" date="2011-02" db="EMBL/GenBank/DDBJ databases">
        <title>The Genome Sequence of Sphaeroforma arctica JP610.</title>
        <authorList>
            <consortium name="The Broad Institute Genome Sequencing Platform"/>
            <person name="Russ C."/>
            <person name="Cuomo C."/>
            <person name="Young S.K."/>
            <person name="Zeng Q."/>
            <person name="Gargeya S."/>
            <person name="Alvarado L."/>
            <person name="Berlin A."/>
            <person name="Chapman S.B."/>
            <person name="Chen Z."/>
            <person name="Freedman E."/>
            <person name="Gellesch M."/>
            <person name="Goldberg J."/>
            <person name="Griggs A."/>
            <person name="Gujja S."/>
            <person name="Heilman E."/>
            <person name="Heiman D."/>
            <person name="Howarth C."/>
            <person name="Mehta T."/>
            <person name="Neiman D."/>
            <person name="Pearson M."/>
            <person name="Roberts A."/>
            <person name="Saif S."/>
            <person name="Shea T."/>
            <person name="Shenoy N."/>
            <person name="Sisk P."/>
            <person name="Stolte C."/>
            <person name="Sykes S."/>
            <person name="White J."/>
            <person name="Yandava C."/>
            <person name="Burger G."/>
            <person name="Gray M.W."/>
            <person name="Holland P.W.H."/>
            <person name="King N."/>
            <person name="Lang F.B.F."/>
            <person name="Roger A.J."/>
            <person name="Ruiz-Trillo I."/>
            <person name="Haas B."/>
            <person name="Nusbaum C."/>
            <person name="Birren B."/>
        </authorList>
    </citation>
    <scope>NUCLEOTIDE SEQUENCE [LARGE SCALE GENOMIC DNA]</scope>
    <source>
        <strain evidence="2 3">JP610</strain>
    </source>
</reference>
<dbReference type="RefSeq" id="XP_014145343.1">
    <property type="nucleotide sequence ID" value="XM_014289868.1"/>
</dbReference>
<protein>
    <recommendedName>
        <fullName evidence="1">Rho-GAP domain-containing protein</fullName>
    </recommendedName>
</protein>
<dbReference type="PANTHER" id="PTHR45876">
    <property type="entry name" value="FI04035P"/>
    <property type="match status" value="1"/>
</dbReference>
<organism evidence="2 3">
    <name type="scientific">Sphaeroforma arctica JP610</name>
    <dbReference type="NCBI Taxonomy" id="667725"/>
    <lineage>
        <taxon>Eukaryota</taxon>
        <taxon>Ichthyosporea</taxon>
        <taxon>Ichthyophonida</taxon>
        <taxon>Sphaeroforma</taxon>
    </lineage>
</organism>
<dbReference type="PANTHER" id="PTHR45876:SF8">
    <property type="entry name" value="FI04035P"/>
    <property type="match status" value="1"/>
</dbReference>
<name>A0A0L0F499_9EUKA</name>
<dbReference type="PROSITE" id="PS50238">
    <property type="entry name" value="RHOGAP"/>
    <property type="match status" value="1"/>
</dbReference>
<dbReference type="Proteomes" id="UP000054560">
    <property type="component" value="Unassembled WGS sequence"/>
</dbReference>
<dbReference type="GO" id="GO:0005096">
    <property type="term" value="F:GTPase activator activity"/>
    <property type="evidence" value="ECO:0007669"/>
    <property type="project" value="TreeGrafter"/>
</dbReference>
<dbReference type="GO" id="GO:0005737">
    <property type="term" value="C:cytoplasm"/>
    <property type="evidence" value="ECO:0007669"/>
    <property type="project" value="TreeGrafter"/>
</dbReference>
<dbReference type="GeneID" id="25916522"/>
<feature type="non-terminal residue" evidence="2">
    <location>
        <position position="124"/>
    </location>
</feature>
<keyword evidence="3" id="KW-1185">Reference proteome</keyword>
<dbReference type="InterPro" id="IPR008936">
    <property type="entry name" value="Rho_GTPase_activation_prot"/>
</dbReference>
<proteinExistence type="predicted"/>
<dbReference type="OrthoDB" id="437889at2759"/>